<dbReference type="HAMAP" id="MF_00768">
    <property type="entry name" value="HTH_type_BetI"/>
    <property type="match status" value="1"/>
</dbReference>
<evidence type="ECO:0000259" key="9">
    <source>
        <dbReference type="PROSITE" id="PS50977"/>
    </source>
</evidence>
<dbReference type="SUPFAM" id="SSF46689">
    <property type="entry name" value="Homeodomain-like"/>
    <property type="match status" value="1"/>
</dbReference>
<dbReference type="InterPro" id="IPR036271">
    <property type="entry name" value="Tet_transcr_reg_TetR-rel_C_sf"/>
</dbReference>
<dbReference type="EMBL" id="JAOWLB010000006">
    <property type="protein sequence ID" value="MCV2888909.1"/>
    <property type="molecule type" value="Genomic_DNA"/>
</dbReference>
<protein>
    <recommendedName>
        <fullName evidence="7">HTH-type transcriptional regulator BetI</fullName>
    </recommendedName>
</protein>
<evidence type="ECO:0000256" key="1">
    <source>
        <dbReference type="ARBA" id="ARBA00004719"/>
    </source>
</evidence>
<feature type="DNA-binding region" description="H-T-H motif" evidence="7 8">
    <location>
        <begin position="31"/>
        <end position="50"/>
    </location>
</feature>
<feature type="domain" description="HTH tetR-type" evidence="9">
    <location>
        <begin position="8"/>
        <end position="68"/>
    </location>
</feature>
<keyword evidence="3 7" id="KW-0805">Transcription regulation</keyword>
<accession>A0ABT3AJS5</accession>
<dbReference type="Gene3D" id="1.10.357.10">
    <property type="entry name" value="Tetracycline Repressor, domain 2"/>
    <property type="match status" value="1"/>
</dbReference>
<dbReference type="Proteomes" id="UP001320899">
    <property type="component" value="Unassembled WGS sequence"/>
</dbReference>
<dbReference type="Pfam" id="PF00440">
    <property type="entry name" value="TetR_N"/>
    <property type="match status" value="1"/>
</dbReference>
<gene>
    <name evidence="7 10" type="primary">betI</name>
    <name evidence="10" type="ORF">OE747_11180</name>
</gene>
<dbReference type="InterPro" id="IPR023772">
    <property type="entry name" value="DNA-bd_HTH_TetR-type_CS"/>
</dbReference>
<evidence type="ECO:0000256" key="8">
    <source>
        <dbReference type="PROSITE-ProRule" id="PRU00335"/>
    </source>
</evidence>
<comment type="function">
    <text evidence="7">Repressor involved in choline regulation of the bet genes.</text>
</comment>
<sequence length="199" mass="22200">MRRRRIRDIRNDELVAAAIRSLHHRGFGSVTMAEIAGEAGASAASINYYFGSKDRLMEETMRRLLSILHTALLARLAEARTPRDRLLAIVEANFDDTLFTPAQCSVWVQFWANAPYTSSLSRLHRINRARVASNIRRELRQLVPEQGLNRVQTTIQAYMDGVWIEAAQGGTVPDAAAARADARALAELLLDQSRQSLGS</sequence>
<dbReference type="InterPro" id="IPR039538">
    <property type="entry name" value="BetI_C"/>
</dbReference>
<evidence type="ECO:0000256" key="7">
    <source>
        <dbReference type="HAMAP-Rule" id="MF_00768"/>
    </source>
</evidence>
<comment type="function">
    <text evidence="6">Repressor involved in the biosynthesis of the osmoprotectant glycine betaine. It represses transcription of the choline transporter BetT and the genes of BetAB involved in the synthesis of glycine betaine.</text>
</comment>
<evidence type="ECO:0000256" key="4">
    <source>
        <dbReference type="ARBA" id="ARBA00023125"/>
    </source>
</evidence>
<dbReference type="InterPro" id="IPR009057">
    <property type="entry name" value="Homeodomain-like_sf"/>
</dbReference>
<comment type="caution">
    <text evidence="10">The sequence shown here is derived from an EMBL/GenBank/DDBJ whole genome shotgun (WGS) entry which is preliminary data.</text>
</comment>
<dbReference type="InterPro" id="IPR001647">
    <property type="entry name" value="HTH_TetR"/>
</dbReference>
<name>A0ABT3AJS5_9RHOB</name>
<organism evidence="10 11">
    <name type="scientific">Ruegeria aquimaris</name>
    <dbReference type="NCBI Taxonomy" id="2984333"/>
    <lineage>
        <taxon>Bacteria</taxon>
        <taxon>Pseudomonadati</taxon>
        <taxon>Pseudomonadota</taxon>
        <taxon>Alphaproteobacteria</taxon>
        <taxon>Rhodobacterales</taxon>
        <taxon>Roseobacteraceae</taxon>
        <taxon>Ruegeria</taxon>
    </lineage>
</organism>
<dbReference type="InterPro" id="IPR017757">
    <property type="entry name" value="Tscrpt_rep_BetI"/>
</dbReference>
<dbReference type="NCBIfam" id="NF001978">
    <property type="entry name" value="PRK00767.1"/>
    <property type="match status" value="1"/>
</dbReference>
<dbReference type="PRINTS" id="PR00455">
    <property type="entry name" value="HTHTETR"/>
</dbReference>
<comment type="pathway">
    <text evidence="1 7">Amine and polyamine biosynthesis; betaine biosynthesis via choline pathway [regulation].</text>
</comment>
<dbReference type="SUPFAM" id="SSF48498">
    <property type="entry name" value="Tetracyclin repressor-like, C-terminal domain"/>
    <property type="match status" value="1"/>
</dbReference>
<evidence type="ECO:0000256" key="2">
    <source>
        <dbReference type="ARBA" id="ARBA00022491"/>
    </source>
</evidence>
<dbReference type="RefSeq" id="WP_263828685.1">
    <property type="nucleotide sequence ID" value="NZ_JAOWLB010000006.1"/>
</dbReference>
<dbReference type="PROSITE" id="PS01081">
    <property type="entry name" value="HTH_TETR_1"/>
    <property type="match status" value="1"/>
</dbReference>
<evidence type="ECO:0000256" key="3">
    <source>
        <dbReference type="ARBA" id="ARBA00023015"/>
    </source>
</evidence>
<reference evidence="10 11" key="1">
    <citation type="submission" date="2022-10" db="EMBL/GenBank/DDBJ databases">
        <title>Ruegeria sp. nov., isolated from ocean surface sediments.</title>
        <authorList>
            <person name="He W."/>
            <person name="Xue H.-P."/>
            <person name="Zhang D.-F."/>
        </authorList>
    </citation>
    <scope>NUCLEOTIDE SEQUENCE [LARGE SCALE GENOMIC DNA]</scope>
    <source>
        <strain evidence="10 11">XHP0148</strain>
    </source>
</reference>
<keyword evidence="2 7" id="KW-0678">Repressor</keyword>
<dbReference type="Pfam" id="PF13977">
    <property type="entry name" value="TetR_C_6"/>
    <property type="match status" value="1"/>
</dbReference>
<proteinExistence type="inferred from homology"/>
<keyword evidence="4 7" id="KW-0238">DNA-binding</keyword>
<keyword evidence="11" id="KW-1185">Reference proteome</keyword>
<dbReference type="PROSITE" id="PS50977">
    <property type="entry name" value="HTH_TETR_2"/>
    <property type="match status" value="1"/>
</dbReference>
<dbReference type="InterPro" id="IPR050109">
    <property type="entry name" value="HTH-type_TetR-like_transc_reg"/>
</dbReference>
<keyword evidence="5 7" id="KW-0804">Transcription</keyword>
<evidence type="ECO:0000313" key="11">
    <source>
        <dbReference type="Proteomes" id="UP001320899"/>
    </source>
</evidence>
<evidence type="ECO:0000256" key="6">
    <source>
        <dbReference type="ARBA" id="ARBA00024936"/>
    </source>
</evidence>
<dbReference type="PANTHER" id="PTHR30055:SF234">
    <property type="entry name" value="HTH-TYPE TRANSCRIPTIONAL REGULATOR BETI"/>
    <property type="match status" value="1"/>
</dbReference>
<dbReference type="NCBIfam" id="TIGR03384">
    <property type="entry name" value="betaine_BetI"/>
    <property type="match status" value="1"/>
</dbReference>
<evidence type="ECO:0000313" key="10">
    <source>
        <dbReference type="EMBL" id="MCV2888909.1"/>
    </source>
</evidence>
<dbReference type="PANTHER" id="PTHR30055">
    <property type="entry name" value="HTH-TYPE TRANSCRIPTIONAL REGULATOR RUTR"/>
    <property type="match status" value="1"/>
</dbReference>
<evidence type="ECO:0000256" key="5">
    <source>
        <dbReference type="ARBA" id="ARBA00023163"/>
    </source>
</evidence>